<dbReference type="GO" id="GO:0004497">
    <property type="term" value="F:monooxygenase activity"/>
    <property type="evidence" value="ECO:0007669"/>
    <property type="project" value="UniProtKB-KW"/>
</dbReference>
<sequence>MAQNSAEAYPPVERHPETGISVLVVGAGVGGLCAALECWRKGHKVRIVDRTSKPDTGGDFFSISPAATKAFRHWPEMNAKHLAAARQPYNANYLLTGEQTRKHMPFMVDTTDENGKAVTTVLTQYRHSRPKLHGILIEQLAAIGIEVEFNHKAIKYEETADKGIVRSEDGVILEGDVVIAADGLGTASYELVLGHKLRARSSGYAIYRTAFPAEVVTRDPQLSQHYRLLDIPKSTPIDIWLGPHIQVFTQLTEDIFSWSMVHKDDGKAQETWHSTSHTCEPADAIKHIEDAQGFCPEILKKTMLATPKDKLLDWKIMWRDSQPNWVSPQGRVIQLGDAAHTFVPSSGNGANQAMEDATSLASCLQLAGKDDIPLALRVHNLLRFERVSCTQITGFQAQINRNNVDINALTAKPDQVVGKWGRWIWAHDPEQYAYDNYEKAKAHLVSGAPFENTNIPAGYKFKPWNIDELLAIGDSGKQIVFEGDWS</sequence>
<dbReference type="SUPFAM" id="SSF51905">
    <property type="entry name" value="FAD/NAD(P)-binding domain"/>
    <property type="match status" value="1"/>
</dbReference>
<dbReference type="RefSeq" id="XP_030993353.1">
    <property type="nucleotide sequence ID" value="XM_031142385.1"/>
</dbReference>
<comment type="cofactor">
    <cofactor evidence="1">
        <name>FAD</name>
        <dbReference type="ChEBI" id="CHEBI:57692"/>
    </cofactor>
</comment>
<dbReference type="OrthoDB" id="16820at2759"/>
<evidence type="ECO:0000256" key="5">
    <source>
        <dbReference type="ARBA" id="ARBA00023002"/>
    </source>
</evidence>
<evidence type="ECO:0000313" key="9">
    <source>
        <dbReference type="Proteomes" id="UP000319257"/>
    </source>
</evidence>
<organism evidence="8 9">
    <name type="scientific">Thyridium curvatum</name>
    <dbReference type="NCBI Taxonomy" id="1093900"/>
    <lineage>
        <taxon>Eukaryota</taxon>
        <taxon>Fungi</taxon>
        <taxon>Dikarya</taxon>
        <taxon>Ascomycota</taxon>
        <taxon>Pezizomycotina</taxon>
        <taxon>Sordariomycetes</taxon>
        <taxon>Sordariomycetidae</taxon>
        <taxon>Thyridiales</taxon>
        <taxon>Thyridiaceae</taxon>
        <taxon>Thyridium</taxon>
    </lineage>
</organism>
<reference evidence="8 9" key="1">
    <citation type="submission" date="2019-06" db="EMBL/GenBank/DDBJ databases">
        <title>Draft genome sequence of the filamentous fungus Phialemoniopsis curvata isolated from diesel fuel.</title>
        <authorList>
            <person name="Varaljay V.A."/>
            <person name="Lyon W.J."/>
            <person name="Crouch A.L."/>
            <person name="Drake C.E."/>
            <person name="Hollomon J.M."/>
            <person name="Nadeau L.J."/>
            <person name="Nunn H.S."/>
            <person name="Stevenson B.S."/>
            <person name="Bojanowski C.L."/>
            <person name="Crookes-Goodson W.J."/>
        </authorList>
    </citation>
    <scope>NUCLEOTIDE SEQUENCE [LARGE SCALE GENOMIC DNA]</scope>
    <source>
        <strain evidence="8 9">D216</strain>
    </source>
</reference>
<dbReference type="EMBL" id="SKBQ01000047">
    <property type="protein sequence ID" value="TPX11642.1"/>
    <property type="molecule type" value="Genomic_DNA"/>
</dbReference>
<evidence type="ECO:0000256" key="6">
    <source>
        <dbReference type="ARBA" id="ARBA00023033"/>
    </source>
</evidence>
<comment type="similarity">
    <text evidence="2">Belongs to the paxM FAD-dependent monooxygenase family.</text>
</comment>
<name>A0A507AP08_9PEZI</name>
<dbReference type="InterPro" id="IPR036188">
    <property type="entry name" value="FAD/NAD-bd_sf"/>
</dbReference>
<gene>
    <name evidence="8" type="ORF">E0L32_007621</name>
</gene>
<dbReference type="InterPro" id="IPR002938">
    <property type="entry name" value="FAD-bd"/>
</dbReference>
<dbReference type="Gene3D" id="3.50.50.60">
    <property type="entry name" value="FAD/NAD(P)-binding domain"/>
    <property type="match status" value="1"/>
</dbReference>
<keyword evidence="6" id="KW-0503">Monooxygenase</keyword>
<keyword evidence="5" id="KW-0560">Oxidoreductase</keyword>
<protein>
    <recommendedName>
        <fullName evidence="7">FAD-binding domain-containing protein</fullName>
    </recommendedName>
</protein>
<proteinExistence type="inferred from homology"/>
<keyword evidence="3" id="KW-0285">Flavoprotein</keyword>
<keyword evidence="9" id="KW-1185">Reference proteome</keyword>
<dbReference type="Pfam" id="PF01494">
    <property type="entry name" value="FAD_binding_3"/>
    <property type="match status" value="1"/>
</dbReference>
<dbReference type="Proteomes" id="UP000319257">
    <property type="component" value="Unassembled WGS sequence"/>
</dbReference>
<evidence type="ECO:0000256" key="1">
    <source>
        <dbReference type="ARBA" id="ARBA00001974"/>
    </source>
</evidence>
<dbReference type="InterPro" id="IPR050493">
    <property type="entry name" value="FAD-dep_Monooxygenase_BioMet"/>
</dbReference>
<evidence type="ECO:0000313" key="8">
    <source>
        <dbReference type="EMBL" id="TPX11642.1"/>
    </source>
</evidence>
<evidence type="ECO:0000259" key="7">
    <source>
        <dbReference type="Pfam" id="PF01494"/>
    </source>
</evidence>
<comment type="caution">
    <text evidence="8">The sequence shown here is derived from an EMBL/GenBank/DDBJ whole genome shotgun (WGS) entry which is preliminary data.</text>
</comment>
<feature type="domain" description="FAD-binding" evidence="7">
    <location>
        <begin position="21"/>
        <end position="365"/>
    </location>
</feature>
<keyword evidence="4" id="KW-0274">FAD</keyword>
<dbReference type="STRING" id="1093900.A0A507AP08"/>
<evidence type="ECO:0000256" key="4">
    <source>
        <dbReference type="ARBA" id="ARBA00022827"/>
    </source>
</evidence>
<dbReference type="AlphaFoldDB" id="A0A507AP08"/>
<dbReference type="GeneID" id="41975068"/>
<evidence type="ECO:0000256" key="3">
    <source>
        <dbReference type="ARBA" id="ARBA00022630"/>
    </source>
</evidence>
<dbReference type="PANTHER" id="PTHR13789:SF315">
    <property type="entry name" value="FAD-DEPENDENT MONOOXYGENASE MDPD"/>
    <property type="match status" value="1"/>
</dbReference>
<dbReference type="GO" id="GO:0071949">
    <property type="term" value="F:FAD binding"/>
    <property type="evidence" value="ECO:0007669"/>
    <property type="project" value="InterPro"/>
</dbReference>
<accession>A0A507AP08</accession>
<dbReference type="PRINTS" id="PR00420">
    <property type="entry name" value="RNGMNOXGNASE"/>
</dbReference>
<dbReference type="PANTHER" id="PTHR13789">
    <property type="entry name" value="MONOOXYGENASE"/>
    <property type="match status" value="1"/>
</dbReference>
<dbReference type="InParanoid" id="A0A507AP08"/>
<evidence type="ECO:0000256" key="2">
    <source>
        <dbReference type="ARBA" id="ARBA00007992"/>
    </source>
</evidence>